<dbReference type="InterPro" id="IPR029035">
    <property type="entry name" value="DHS-like_NAD/FAD-binding_dom"/>
</dbReference>
<evidence type="ECO:0008006" key="3">
    <source>
        <dbReference type="Google" id="ProtNLM"/>
    </source>
</evidence>
<dbReference type="SUPFAM" id="SSF52949">
    <property type="entry name" value="Macro domain-like"/>
    <property type="match status" value="1"/>
</dbReference>
<dbReference type="AlphaFoldDB" id="A0A9D1M282"/>
<comment type="caution">
    <text evidence="1">The sequence shown here is derived from an EMBL/GenBank/DDBJ whole genome shotgun (WGS) entry which is preliminary data.</text>
</comment>
<accession>A0A9D1M282</accession>
<gene>
    <name evidence="1" type="ORF">IAB70_06610</name>
</gene>
<dbReference type="Gene3D" id="3.40.50.1220">
    <property type="entry name" value="TPP-binding domain"/>
    <property type="match status" value="1"/>
</dbReference>
<dbReference type="InterPro" id="IPR043472">
    <property type="entry name" value="Macro_dom-like"/>
</dbReference>
<name>A0A9D1M282_9FIRM</name>
<proteinExistence type="predicted"/>
<organism evidence="1 2">
    <name type="scientific">Candidatus Merdicola faecigallinarum</name>
    <dbReference type="NCBI Taxonomy" id="2840862"/>
    <lineage>
        <taxon>Bacteria</taxon>
        <taxon>Bacillati</taxon>
        <taxon>Bacillota</taxon>
        <taxon>Clostridia</taxon>
        <taxon>Candidatus Merdicola</taxon>
    </lineage>
</organism>
<dbReference type="EMBL" id="DVNH01000049">
    <property type="protein sequence ID" value="HIU52263.1"/>
    <property type="molecule type" value="Genomic_DNA"/>
</dbReference>
<reference evidence="1" key="1">
    <citation type="submission" date="2020-10" db="EMBL/GenBank/DDBJ databases">
        <authorList>
            <person name="Gilroy R."/>
        </authorList>
    </citation>
    <scope>NUCLEOTIDE SEQUENCE</scope>
    <source>
        <strain evidence="1">CHK195-15760</strain>
    </source>
</reference>
<evidence type="ECO:0000313" key="1">
    <source>
        <dbReference type="EMBL" id="HIU52263.1"/>
    </source>
</evidence>
<dbReference type="Proteomes" id="UP000824093">
    <property type="component" value="Unassembled WGS sequence"/>
</dbReference>
<sequence>MEKLNYLIKYLLKENKDVRISEIPIDQESKKKLYRSLCNIRDPKPIDTEYIQMENTYLQEELKKKDITKAKEIKKIDQIMKKSGLENKDKIYLWQGDITKLEINAIVNAGNSQGLGCFIPCHNCIDNSIHSASFYPFSSQEEKWTFWARLVKLNRLNKPLKLYQELLETMKEKEYFVLTTNVDGQFEIAGFNNDKIFAIQGDYSFIQCEEGCHDKLYNNKNMVEEWIKNTKNCKIPKDLVPKCPVCGKNMEMNLRKDANFVQDEKWYIQAKRYEEFLEKAKSKKLVLLEIGVGFNTPGIIRLPFEQMTYHNLRTSLIRINKDYPFASHEIENRMISFNEDTNRIIEDLKEK</sequence>
<dbReference type="Gene3D" id="3.40.220.10">
    <property type="entry name" value="Leucine Aminopeptidase, subunit E, domain 1"/>
    <property type="match status" value="1"/>
</dbReference>
<dbReference type="SUPFAM" id="SSF52467">
    <property type="entry name" value="DHS-like NAD/FAD-binding domain"/>
    <property type="match status" value="1"/>
</dbReference>
<reference evidence="1" key="2">
    <citation type="journal article" date="2021" name="PeerJ">
        <title>Extensive microbial diversity within the chicken gut microbiome revealed by metagenomics and culture.</title>
        <authorList>
            <person name="Gilroy R."/>
            <person name="Ravi A."/>
            <person name="Getino M."/>
            <person name="Pursley I."/>
            <person name="Horton D.L."/>
            <person name="Alikhan N.F."/>
            <person name="Baker D."/>
            <person name="Gharbi K."/>
            <person name="Hall N."/>
            <person name="Watson M."/>
            <person name="Adriaenssens E.M."/>
            <person name="Foster-Nyarko E."/>
            <person name="Jarju S."/>
            <person name="Secka A."/>
            <person name="Antonio M."/>
            <person name="Oren A."/>
            <person name="Chaudhuri R.R."/>
            <person name="La Ragione R."/>
            <person name="Hildebrand F."/>
            <person name="Pallen M.J."/>
        </authorList>
    </citation>
    <scope>NUCLEOTIDE SEQUENCE</scope>
    <source>
        <strain evidence="1">CHK195-15760</strain>
    </source>
</reference>
<evidence type="ECO:0000313" key="2">
    <source>
        <dbReference type="Proteomes" id="UP000824093"/>
    </source>
</evidence>
<protein>
    <recommendedName>
        <fullName evidence="3">Deacetylase sirtuin-type domain-containing protein</fullName>
    </recommendedName>
</protein>